<dbReference type="InterPro" id="IPR036457">
    <property type="entry name" value="PPM-type-like_dom_sf"/>
</dbReference>
<evidence type="ECO:0000256" key="7">
    <source>
        <dbReference type="ARBA" id="ARBA00022912"/>
    </source>
</evidence>
<dbReference type="CDD" id="cd00143">
    <property type="entry name" value="PP2Cc"/>
    <property type="match status" value="1"/>
</dbReference>
<comment type="caution">
    <text evidence="11">The sequence shown here is derived from an EMBL/GenBank/DDBJ whole genome shotgun (WGS) entry which is preliminary data.</text>
</comment>
<dbReference type="InterPro" id="IPR000222">
    <property type="entry name" value="PP2C_BS"/>
</dbReference>
<gene>
    <name evidence="11" type="ORF">NP493_652g01009</name>
</gene>
<keyword evidence="12" id="KW-1185">Reference proteome</keyword>
<dbReference type="SUPFAM" id="SSF81606">
    <property type="entry name" value="PP2C-like"/>
    <property type="match status" value="1"/>
</dbReference>
<sequence>MGQTLSEPVTAKETSICGNANMRVASSCMQGWRINMEDAHVQMLAVPGDKDASFFAVFDGHGGARVAQYAGIHLHKKIISDPAYAEGQVEEAIRRGFLATDEDMLNEFTHVNSVSSEMVERDSEEEISKAPICICCYNEIDDSMKEELAGTTAVIVLIKNSKIYCGNVGDSRVIASVKGEVQQLSFDHKPSNEAETKRIIAAGGWVEFNRVNGNLALSRALGDFVFKKNDTKKPEEQIVTAQPDVVVRDLTADHEFLILACDGIWDVLSNQEVVDFVRGRIAQKIEPETICEELMMRCLAPDCQMGGLGCDNMTVVLVCFLHANTYENLANMCSRPCSHAHLMPTSQQSDTEGESMESSLE</sequence>
<dbReference type="InterPro" id="IPR015655">
    <property type="entry name" value="PP2C"/>
</dbReference>
<dbReference type="Pfam" id="PF00481">
    <property type="entry name" value="PP2C"/>
    <property type="match status" value="1"/>
</dbReference>
<accession>A0AAD9NQ35</accession>
<evidence type="ECO:0000256" key="4">
    <source>
        <dbReference type="ARBA" id="ARBA00013081"/>
    </source>
</evidence>
<dbReference type="EC" id="3.1.3.16" evidence="4"/>
<evidence type="ECO:0000256" key="3">
    <source>
        <dbReference type="ARBA" id="ARBA00006702"/>
    </source>
</evidence>
<evidence type="ECO:0000256" key="1">
    <source>
        <dbReference type="ARBA" id="ARBA00001936"/>
    </source>
</evidence>
<dbReference type="PANTHER" id="PTHR13832:SF565">
    <property type="entry name" value="AT28366P-RELATED"/>
    <property type="match status" value="1"/>
</dbReference>
<evidence type="ECO:0000259" key="10">
    <source>
        <dbReference type="PROSITE" id="PS51746"/>
    </source>
</evidence>
<dbReference type="FunFam" id="3.60.40.10:FF:000075">
    <property type="entry name" value="Protein phosphatase 2C, putative"/>
    <property type="match status" value="1"/>
</dbReference>
<comment type="cofactor">
    <cofactor evidence="1">
        <name>Mn(2+)</name>
        <dbReference type="ChEBI" id="CHEBI:29035"/>
    </cofactor>
</comment>
<evidence type="ECO:0000256" key="8">
    <source>
        <dbReference type="ARBA" id="ARBA00023211"/>
    </source>
</evidence>
<dbReference type="Proteomes" id="UP001209878">
    <property type="component" value="Unassembled WGS sequence"/>
</dbReference>
<keyword evidence="5" id="KW-0479">Metal-binding</keyword>
<comment type="similarity">
    <text evidence="3 9">Belongs to the PP2C family.</text>
</comment>
<dbReference type="PROSITE" id="PS01032">
    <property type="entry name" value="PPM_1"/>
    <property type="match status" value="1"/>
</dbReference>
<feature type="domain" description="PPM-type phosphatase" evidence="10">
    <location>
        <begin position="23"/>
        <end position="320"/>
    </location>
</feature>
<evidence type="ECO:0000313" key="11">
    <source>
        <dbReference type="EMBL" id="KAK2176603.1"/>
    </source>
</evidence>
<dbReference type="EMBL" id="JAODUO010000651">
    <property type="protein sequence ID" value="KAK2176603.1"/>
    <property type="molecule type" value="Genomic_DNA"/>
</dbReference>
<dbReference type="Gene3D" id="3.60.40.10">
    <property type="entry name" value="PPM-type phosphatase domain"/>
    <property type="match status" value="1"/>
</dbReference>
<evidence type="ECO:0000256" key="6">
    <source>
        <dbReference type="ARBA" id="ARBA00022801"/>
    </source>
</evidence>
<dbReference type="PANTHER" id="PTHR13832">
    <property type="entry name" value="PROTEIN PHOSPHATASE 2C"/>
    <property type="match status" value="1"/>
</dbReference>
<dbReference type="PROSITE" id="PS51746">
    <property type="entry name" value="PPM_2"/>
    <property type="match status" value="1"/>
</dbReference>
<evidence type="ECO:0000256" key="5">
    <source>
        <dbReference type="ARBA" id="ARBA00022723"/>
    </source>
</evidence>
<evidence type="ECO:0000256" key="2">
    <source>
        <dbReference type="ARBA" id="ARBA00001946"/>
    </source>
</evidence>
<keyword evidence="6 9" id="KW-0378">Hydrolase</keyword>
<dbReference type="AlphaFoldDB" id="A0AAD9NQ35"/>
<comment type="cofactor">
    <cofactor evidence="2">
        <name>Mg(2+)</name>
        <dbReference type="ChEBI" id="CHEBI:18420"/>
    </cofactor>
</comment>
<keyword evidence="7 9" id="KW-0904">Protein phosphatase</keyword>
<protein>
    <recommendedName>
        <fullName evidence="4">protein-serine/threonine phosphatase</fullName>
        <ecNumber evidence="4">3.1.3.16</ecNumber>
    </recommendedName>
</protein>
<evidence type="ECO:0000313" key="12">
    <source>
        <dbReference type="Proteomes" id="UP001209878"/>
    </source>
</evidence>
<proteinExistence type="inferred from homology"/>
<reference evidence="11" key="1">
    <citation type="journal article" date="2023" name="Mol. Biol. Evol.">
        <title>Third-Generation Sequencing Reveals the Adaptive Role of the Epigenome in Three Deep-Sea Polychaetes.</title>
        <authorList>
            <person name="Perez M."/>
            <person name="Aroh O."/>
            <person name="Sun Y."/>
            <person name="Lan Y."/>
            <person name="Juniper S.K."/>
            <person name="Young C.R."/>
            <person name="Angers B."/>
            <person name="Qian P.Y."/>
        </authorList>
    </citation>
    <scope>NUCLEOTIDE SEQUENCE</scope>
    <source>
        <strain evidence="11">R07B-5</strain>
    </source>
</reference>
<name>A0AAD9NQ35_RIDPI</name>
<dbReference type="InterPro" id="IPR001932">
    <property type="entry name" value="PPM-type_phosphatase-like_dom"/>
</dbReference>
<dbReference type="GO" id="GO:0004722">
    <property type="term" value="F:protein serine/threonine phosphatase activity"/>
    <property type="evidence" value="ECO:0007669"/>
    <property type="project" value="UniProtKB-EC"/>
</dbReference>
<evidence type="ECO:0000256" key="9">
    <source>
        <dbReference type="RuleBase" id="RU003465"/>
    </source>
</evidence>
<dbReference type="SMART" id="SM00332">
    <property type="entry name" value="PP2Cc"/>
    <property type="match status" value="1"/>
</dbReference>
<organism evidence="11 12">
    <name type="scientific">Ridgeia piscesae</name>
    <name type="common">Tubeworm</name>
    <dbReference type="NCBI Taxonomy" id="27915"/>
    <lineage>
        <taxon>Eukaryota</taxon>
        <taxon>Metazoa</taxon>
        <taxon>Spiralia</taxon>
        <taxon>Lophotrochozoa</taxon>
        <taxon>Annelida</taxon>
        <taxon>Polychaeta</taxon>
        <taxon>Sedentaria</taxon>
        <taxon>Canalipalpata</taxon>
        <taxon>Sabellida</taxon>
        <taxon>Siboglinidae</taxon>
        <taxon>Ridgeia</taxon>
    </lineage>
</organism>
<keyword evidence="8" id="KW-0464">Manganese</keyword>
<dbReference type="GO" id="GO:0046872">
    <property type="term" value="F:metal ion binding"/>
    <property type="evidence" value="ECO:0007669"/>
    <property type="project" value="UniProtKB-KW"/>
</dbReference>